<proteinExistence type="predicted"/>
<sequence>VCRSGYQRMECFTLYLAYYKTHVSDIQLNNPSHRDCCRYGYSVEVAAVCMRLAGNISAISNLTSALQLRQERRILSLYPSYNLNFKAGDMAVGVYNPGNEGCVHYLRSTVHVNFLHTYCDLEYHYLFWFQEQKQLVYTVRILECGSGKNIHTPVRCSSYNRPFSIPFPMGRTTPAVFYKTVDQLDDTCAVRPSVHCRQQHRNYQHEHTYFSTLFQKIVRRCGVVVSKLSDCSSTLTTT</sequence>
<dbReference type="EMBL" id="JASPKZ010007468">
    <property type="protein sequence ID" value="KAJ9584102.1"/>
    <property type="molecule type" value="Genomic_DNA"/>
</dbReference>
<keyword evidence="2" id="KW-1185">Reference proteome</keyword>
<reference evidence="1" key="2">
    <citation type="submission" date="2023-05" db="EMBL/GenBank/DDBJ databases">
        <authorList>
            <person name="Fouks B."/>
        </authorList>
    </citation>
    <scope>NUCLEOTIDE SEQUENCE</scope>
    <source>
        <strain evidence="1">Stay&amp;Tobe</strain>
        <tissue evidence="1">Testes</tissue>
    </source>
</reference>
<comment type="caution">
    <text evidence="1">The sequence shown here is derived from an EMBL/GenBank/DDBJ whole genome shotgun (WGS) entry which is preliminary data.</text>
</comment>
<protein>
    <submittedName>
        <fullName evidence="1">Uncharacterized protein</fullName>
    </submittedName>
</protein>
<reference evidence="1" key="1">
    <citation type="journal article" date="2023" name="IScience">
        <title>Live-bearing cockroach genome reveals convergent evolutionary mechanisms linked to viviparity in insects and beyond.</title>
        <authorList>
            <person name="Fouks B."/>
            <person name="Harrison M.C."/>
            <person name="Mikhailova A.A."/>
            <person name="Marchal E."/>
            <person name="English S."/>
            <person name="Carruthers M."/>
            <person name="Jennings E.C."/>
            <person name="Chiamaka E.L."/>
            <person name="Frigard R.A."/>
            <person name="Pippel M."/>
            <person name="Attardo G.M."/>
            <person name="Benoit J.B."/>
            <person name="Bornberg-Bauer E."/>
            <person name="Tobe S.S."/>
        </authorList>
    </citation>
    <scope>NUCLEOTIDE SEQUENCE</scope>
    <source>
        <strain evidence="1">Stay&amp;Tobe</strain>
    </source>
</reference>
<evidence type="ECO:0000313" key="2">
    <source>
        <dbReference type="Proteomes" id="UP001233999"/>
    </source>
</evidence>
<dbReference type="Proteomes" id="UP001233999">
    <property type="component" value="Unassembled WGS sequence"/>
</dbReference>
<dbReference type="AlphaFoldDB" id="A0AAD7ZQ32"/>
<accession>A0AAD7ZQ32</accession>
<name>A0AAD7ZQ32_DIPPU</name>
<feature type="non-terminal residue" evidence="1">
    <location>
        <position position="1"/>
    </location>
</feature>
<gene>
    <name evidence="1" type="ORF">L9F63_021556</name>
</gene>
<feature type="non-terminal residue" evidence="1">
    <location>
        <position position="238"/>
    </location>
</feature>
<organism evidence="1 2">
    <name type="scientific">Diploptera punctata</name>
    <name type="common">Pacific beetle cockroach</name>
    <dbReference type="NCBI Taxonomy" id="6984"/>
    <lineage>
        <taxon>Eukaryota</taxon>
        <taxon>Metazoa</taxon>
        <taxon>Ecdysozoa</taxon>
        <taxon>Arthropoda</taxon>
        <taxon>Hexapoda</taxon>
        <taxon>Insecta</taxon>
        <taxon>Pterygota</taxon>
        <taxon>Neoptera</taxon>
        <taxon>Polyneoptera</taxon>
        <taxon>Dictyoptera</taxon>
        <taxon>Blattodea</taxon>
        <taxon>Blaberoidea</taxon>
        <taxon>Blaberidae</taxon>
        <taxon>Diplopterinae</taxon>
        <taxon>Diploptera</taxon>
    </lineage>
</organism>
<evidence type="ECO:0000313" key="1">
    <source>
        <dbReference type="EMBL" id="KAJ9584102.1"/>
    </source>
</evidence>